<dbReference type="InterPro" id="IPR003593">
    <property type="entry name" value="AAA+_ATPase"/>
</dbReference>
<name>A0A3G9JS95_9FIRM</name>
<evidence type="ECO:0000313" key="5">
    <source>
        <dbReference type="EMBL" id="BBH25704.1"/>
    </source>
</evidence>
<dbReference type="PROSITE" id="PS50893">
    <property type="entry name" value="ABC_TRANSPORTER_2"/>
    <property type="match status" value="1"/>
</dbReference>
<feature type="domain" description="ABC transporter" evidence="4">
    <location>
        <begin position="2"/>
        <end position="227"/>
    </location>
</feature>
<keyword evidence="3" id="KW-0067">ATP-binding</keyword>
<dbReference type="RefSeq" id="WP_125118630.1">
    <property type="nucleotide sequence ID" value="NZ_AP019309.1"/>
</dbReference>
<dbReference type="Gene3D" id="3.40.50.300">
    <property type="entry name" value="P-loop containing nucleotide triphosphate hydrolases"/>
    <property type="match status" value="1"/>
</dbReference>
<evidence type="ECO:0000313" key="6">
    <source>
        <dbReference type="Proteomes" id="UP000268059"/>
    </source>
</evidence>
<dbReference type="OrthoDB" id="9804819at2"/>
<dbReference type="InParanoid" id="A0A3G9JS95"/>
<dbReference type="KEGG" id="ebm:SG0102_06380"/>
<dbReference type="PANTHER" id="PTHR42939:SF1">
    <property type="entry name" value="ABC TRANSPORTER ATP-BINDING PROTEIN ALBC-RELATED"/>
    <property type="match status" value="1"/>
</dbReference>
<accession>A0A3G9JS95</accession>
<evidence type="ECO:0000256" key="1">
    <source>
        <dbReference type="ARBA" id="ARBA00022448"/>
    </source>
</evidence>
<evidence type="ECO:0000259" key="4">
    <source>
        <dbReference type="PROSITE" id="PS50893"/>
    </source>
</evidence>
<dbReference type="InterPro" id="IPR051782">
    <property type="entry name" value="ABC_Transporter_VariousFunc"/>
</dbReference>
<keyword evidence="2" id="KW-0547">Nucleotide-binding</keyword>
<dbReference type="Proteomes" id="UP000268059">
    <property type="component" value="Chromosome"/>
</dbReference>
<dbReference type="PANTHER" id="PTHR42939">
    <property type="entry name" value="ABC TRANSPORTER ATP-BINDING PROTEIN ALBC-RELATED"/>
    <property type="match status" value="1"/>
</dbReference>
<dbReference type="InterPro" id="IPR027417">
    <property type="entry name" value="P-loop_NTPase"/>
</dbReference>
<keyword evidence="6" id="KW-1185">Reference proteome</keyword>
<keyword evidence="1" id="KW-0813">Transport</keyword>
<organism evidence="5 6">
    <name type="scientific">Intestinibaculum porci</name>
    <dbReference type="NCBI Taxonomy" id="2487118"/>
    <lineage>
        <taxon>Bacteria</taxon>
        <taxon>Bacillati</taxon>
        <taxon>Bacillota</taxon>
        <taxon>Erysipelotrichia</taxon>
        <taxon>Erysipelotrichales</taxon>
        <taxon>Erysipelotrichaceae</taxon>
        <taxon>Intestinibaculum</taxon>
    </lineage>
</organism>
<dbReference type="EMBL" id="AP019309">
    <property type="protein sequence ID" value="BBH25704.1"/>
    <property type="molecule type" value="Genomic_DNA"/>
</dbReference>
<dbReference type="InterPro" id="IPR003439">
    <property type="entry name" value="ABC_transporter-like_ATP-bd"/>
</dbReference>
<dbReference type="SMART" id="SM00382">
    <property type="entry name" value="AAA"/>
    <property type="match status" value="1"/>
</dbReference>
<sequence length="292" mass="32551">MLKIEKVSLKKKKKVILEAVDLQVAQGEVCVIIGEEGAGKTTLCKVLANVITPDSGTITINDLVENTYSHSQVGALLEPMVFDPTLKVKTLLKEKCAYMQVKKAKGHITELAALLGIEDLLKRRVQSLSQGEYQLVKLALAFVGYPSLVVLDDPFAHLDQLSIKKVKALIEECTKQEMTFLLTMRDDALLSKMKTSTYYMRDGHLTKHQVDLSPSVVLALNTAHQDEAMIALKAYHPRLLKGLILMDVFTDDEAYTINQLLVCHGIAFDELTFIHAQAIHERGGVHYENDQH</sequence>
<dbReference type="AlphaFoldDB" id="A0A3G9JS95"/>
<evidence type="ECO:0000256" key="3">
    <source>
        <dbReference type="ARBA" id="ARBA00022840"/>
    </source>
</evidence>
<dbReference type="Pfam" id="PF00005">
    <property type="entry name" value="ABC_tran"/>
    <property type="match status" value="1"/>
</dbReference>
<protein>
    <recommendedName>
        <fullName evidence="4">ABC transporter domain-containing protein</fullName>
    </recommendedName>
</protein>
<dbReference type="SUPFAM" id="SSF52540">
    <property type="entry name" value="P-loop containing nucleoside triphosphate hydrolases"/>
    <property type="match status" value="1"/>
</dbReference>
<reference evidence="5 6" key="1">
    <citation type="submission" date="2018-11" db="EMBL/GenBank/DDBJ databases">
        <title>Novel Erysipelotrichaceae bacterium isolated from small intestine of a swine.</title>
        <authorList>
            <person name="Kim J.S."/>
            <person name="Choe H."/>
            <person name="Lee Y.R."/>
            <person name="Kim K.M."/>
            <person name="Park D.S."/>
        </authorList>
    </citation>
    <scope>NUCLEOTIDE SEQUENCE [LARGE SCALE GENOMIC DNA]</scope>
    <source>
        <strain evidence="5 6">SG0102</strain>
    </source>
</reference>
<gene>
    <name evidence="5" type="ORF">SG0102_06380</name>
</gene>
<dbReference type="GO" id="GO:0016887">
    <property type="term" value="F:ATP hydrolysis activity"/>
    <property type="evidence" value="ECO:0007669"/>
    <property type="project" value="InterPro"/>
</dbReference>
<evidence type="ECO:0000256" key="2">
    <source>
        <dbReference type="ARBA" id="ARBA00022741"/>
    </source>
</evidence>
<proteinExistence type="predicted"/>
<dbReference type="GO" id="GO:0005524">
    <property type="term" value="F:ATP binding"/>
    <property type="evidence" value="ECO:0007669"/>
    <property type="project" value="UniProtKB-KW"/>
</dbReference>